<feature type="domain" description="WYL" evidence="1">
    <location>
        <begin position="143"/>
        <end position="208"/>
    </location>
</feature>
<gene>
    <name evidence="3" type="ORF">S7S_04655</name>
</gene>
<feature type="domain" description="WCX" evidence="2">
    <location>
        <begin position="240"/>
        <end position="315"/>
    </location>
</feature>
<dbReference type="PROSITE" id="PS52050">
    <property type="entry name" value="WYL"/>
    <property type="match status" value="1"/>
</dbReference>
<dbReference type="EMBL" id="CP004387">
    <property type="protein sequence ID" value="AJD47353.1"/>
    <property type="molecule type" value="Genomic_DNA"/>
</dbReference>
<evidence type="ECO:0000259" key="1">
    <source>
        <dbReference type="Pfam" id="PF13280"/>
    </source>
</evidence>
<dbReference type="RefSeq" id="WP_008738270.1">
    <property type="nucleotide sequence ID" value="NZ_CP004387.1"/>
</dbReference>
<dbReference type="AlphaFoldDB" id="A0A0B4XLB0"/>
<protein>
    <recommendedName>
        <fullName evidence="5">Transcriptional regulator</fullName>
    </recommendedName>
</protein>
<dbReference type="Proteomes" id="UP000006764">
    <property type="component" value="Chromosome"/>
</dbReference>
<dbReference type="Pfam" id="PF13280">
    <property type="entry name" value="WYL"/>
    <property type="match status" value="1"/>
</dbReference>
<reference evidence="3 4" key="1">
    <citation type="journal article" date="2012" name="J. Bacteriol.">
        <title>Genome sequence of an alkane-degrading bacterium, Alcanivorax pacificus type strain W11-5, isolated from deep sea sediment.</title>
        <authorList>
            <person name="Lai Q."/>
            <person name="Shao Z."/>
        </authorList>
    </citation>
    <scope>NUCLEOTIDE SEQUENCE [LARGE SCALE GENOMIC DNA]</scope>
    <source>
        <strain evidence="3 4">W11-5</strain>
    </source>
</reference>
<dbReference type="HOGENOM" id="CLU_041141_4_1_6"/>
<dbReference type="InterPro" id="IPR036388">
    <property type="entry name" value="WH-like_DNA-bd_sf"/>
</dbReference>
<accession>A0A0B4XLB0</accession>
<dbReference type="PANTHER" id="PTHR34580:SF3">
    <property type="entry name" value="PROTEIN PAFB"/>
    <property type="match status" value="1"/>
</dbReference>
<dbReference type="InterPro" id="IPR051534">
    <property type="entry name" value="CBASS_pafABC_assoc_protein"/>
</dbReference>
<dbReference type="OrthoDB" id="9807255at2"/>
<evidence type="ECO:0008006" key="5">
    <source>
        <dbReference type="Google" id="ProtNLM"/>
    </source>
</evidence>
<name>A0A0B4XLB0_9GAMM</name>
<evidence type="ECO:0000259" key="2">
    <source>
        <dbReference type="Pfam" id="PF25583"/>
    </source>
</evidence>
<evidence type="ECO:0000313" key="4">
    <source>
        <dbReference type="Proteomes" id="UP000006764"/>
    </source>
</evidence>
<organism evidence="3 4">
    <name type="scientific">Isoalcanivorax pacificus W11-5</name>
    <dbReference type="NCBI Taxonomy" id="391936"/>
    <lineage>
        <taxon>Bacteria</taxon>
        <taxon>Pseudomonadati</taxon>
        <taxon>Pseudomonadota</taxon>
        <taxon>Gammaproteobacteria</taxon>
        <taxon>Oceanospirillales</taxon>
        <taxon>Alcanivoracaceae</taxon>
        <taxon>Isoalcanivorax</taxon>
    </lineage>
</organism>
<dbReference type="KEGG" id="apac:S7S_04655"/>
<proteinExistence type="predicted"/>
<sequence length="320" mass="37350">MNRLERLYHIHETLRDARHPVPLRRLVEAMEVTEGAARKDIRYLRDHFRAPIKYDSHLNGYYYDPEADAFELPGLWFTAAELHALLVCQQMLEGLQFDAIEDLMKPLKDRIRELLKAGGQGDVDISTRVKVQPVHYRSVHSATFQVVADALMAGRQLSFEYQARSKAERRMRQVSPQRLLYYRDNWYLLGWCHRADALRLFSLDKIEHPVAQDRQALQRTDEELELDTEGSFGIFLGTARERAHLRFNASAAKWVADERWHPDQHGEWHGEHYHLTVPYANPTELIKEILRHGADVEVLGPLELREAVAERLREAVKRYG</sequence>
<dbReference type="InterPro" id="IPR026881">
    <property type="entry name" value="WYL_dom"/>
</dbReference>
<dbReference type="Pfam" id="PF25583">
    <property type="entry name" value="WCX"/>
    <property type="match status" value="1"/>
</dbReference>
<dbReference type="InterPro" id="IPR057727">
    <property type="entry name" value="WCX_dom"/>
</dbReference>
<evidence type="ECO:0000313" key="3">
    <source>
        <dbReference type="EMBL" id="AJD47353.1"/>
    </source>
</evidence>
<dbReference type="PANTHER" id="PTHR34580">
    <property type="match status" value="1"/>
</dbReference>
<keyword evidence="4" id="KW-1185">Reference proteome</keyword>
<dbReference type="Gene3D" id="1.10.10.10">
    <property type="entry name" value="Winged helix-like DNA-binding domain superfamily/Winged helix DNA-binding domain"/>
    <property type="match status" value="1"/>
</dbReference>